<accession>A0A803M0A8</accession>
<evidence type="ECO:0000256" key="7">
    <source>
        <dbReference type="ARBA" id="ARBA00023136"/>
    </source>
</evidence>
<evidence type="ECO:0000256" key="4">
    <source>
        <dbReference type="ARBA" id="ARBA00022692"/>
    </source>
</evidence>
<sequence>MGFTTSDHVISHNDKISLVSRVWCWLHHLPKRLVAKVVGIATMMRNLARDDPRRVIHSFKVGLAITLVSLFYYFQPLYNSFGVSAMWAVMTVVVVFEFTVGATLGKGLNRALATLLAGALGVGAHHLASLCGKIGEPVLIGLFVYIFGFGAIYLKSSEGEVKSKDGNKSSFQGYKSVLNSKSVEDTMANFARWEPGHGHFRYHHPWNQYLKLGGLVRQCAYRIDALNAYFDPQTQKPQKFPEEIREACTKISLESSKTLKKLGSCIRKMAYPSTSINAHIVSSKAAVKSLKTFLKSGSSYNQHAELLQIIPIATLASLLIDIVDCTEKIAESTYDLAILAHFKKAKIKEKNVVEKSKPENVTKHDEAVNNHVSNAVDCPQVVITIAELTLITSNSSTQGNFGEANSDGQHTLDD</sequence>
<evidence type="ECO:0000256" key="6">
    <source>
        <dbReference type="ARBA" id="ARBA00023065"/>
    </source>
</evidence>
<dbReference type="EnsemblPlants" id="AUR62021159-RA">
    <property type="protein sequence ID" value="AUR62021159-RA:cds"/>
    <property type="gene ID" value="AUR62021159"/>
</dbReference>
<comment type="similarity">
    <text evidence="2">Belongs to the aromatic acid exporter (TC 2.A.85) family.</text>
</comment>
<feature type="transmembrane region" description="Helical" evidence="9">
    <location>
        <begin position="134"/>
        <end position="154"/>
    </location>
</feature>
<organism evidence="10 11">
    <name type="scientific">Chenopodium quinoa</name>
    <name type="common">Quinoa</name>
    <dbReference type="NCBI Taxonomy" id="63459"/>
    <lineage>
        <taxon>Eukaryota</taxon>
        <taxon>Viridiplantae</taxon>
        <taxon>Streptophyta</taxon>
        <taxon>Embryophyta</taxon>
        <taxon>Tracheophyta</taxon>
        <taxon>Spermatophyta</taxon>
        <taxon>Magnoliopsida</taxon>
        <taxon>eudicotyledons</taxon>
        <taxon>Gunneridae</taxon>
        <taxon>Pentapetalae</taxon>
        <taxon>Caryophyllales</taxon>
        <taxon>Chenopodiaceae</taxon>
        <taxon>Chenopodioideae</taxon>
        <taxon>Atripliceae</taxon>
        <taxon>Chenopodium</taxon>
    </lineage>
</organism>
<dbReference type="GO" id="GO:0034220">
    <property type="term" value="P:monoatomic ion transmembrane transport"/>
    <property type="evidence" value="ECO:0007669"/>
    <property type="project" value="UniProtKB-KW"/>
</dbReference>
<keyword evidence="5 9" id="KW-1133">Transmembrane helix</keyword>
<evidence type="ECO:0000313" key="11">
    <source>
        <dbReference type="Proteomes" id="UP000596660"/>
    </source>
</evidence>
<evidence type="ECO:0000256" key="8">
    <source>
        <dbReference type="ARBA" id="ARBA00023303"/>
    </source>
</evidence>
<feature type="transmembrane region" description="Helical" evidence="9">
    <location>
        <begin position="111"/>
        <end position="128"/>
    </location>
</feature>
<dbReference type="Pfam" id="PF11744">
    <property type="entry name" value="ALMT"/>
    <property type="match status" value="2"/>
</dbReference>
<comment type="subcellular location">
    <subcellularLocation>
        <location evidence="1">Membrane</location>
        <topology evidence="1">Multi-pass membrane protein</topology>
    </subcellularLocation>
</comment>
<keyword evidence="11" id="KW-1185">Reference proteome</keyword>
<reference evidence="10" key="2">
    <citation type="submission" date="2021-03" db="UniProtKB">
        <authorList>
            <consortium name="EnsemblPlants"/>
        </authorList>
    </citation>
    <scope>IDENTIFICATION</scope>
</reference>
<dbReference type="GO" id="GO:0015743">
    <property type="term" value="P:malate transport"/>
    <property type="evidence" value="ECO:0007669"/>
    <property type="project" value="InterPro"/>
</dbReference>
<keyword evidence="4 9" id="KW-0812">Transmembrane</keyword>
<dbReference type="AlphaFoldDB" id="A0A803M0A8"/>
<evidence type="ECO:0000256" key="5">
    <source>
        <dbReference type="ARBA" id="ARBA00022989"/>
    </source>
</evidence>
<evidence type="ECO:0008006" key="12">
    <source>
        <dbReference type="Google" id="ProtNLM"/>
    </source>
</evidence>
<keyword evidence="3" id="KW-0813">Transport</keyword>
<evidence type="ECO:0000313" key="10">
    <source>
        <dbReference type="EnsemblPlants" id="AUR62021159-RA:cds"/>
    </source>
</evidence>
<dbReference type="GO" id="GO:0016020">
    <property type="term" value="C:membrane"/>
    <property type="evidence" value="ECO:0007669"/>
    <property type="project" value="UniProtKB-SubCell"/>
</dbReference>
<dbReference type="Gramene" id="AUR62021159-RA">
    <property type="protein sequence ID" value="AUR62021159-RA:cds"/>
    <property type="gene ID" value="AUR62021159"/>
</dbReference>
<dbReference type="InterPro" id="IPR020966">
    <property type="entry name" value="ALMT"/>
</dbReference>
<keyword evidence="8" id="KW-0407">Ion channel</keyword>
<feature type="transmembrane region" description="Helical" evidence="9">
    <location>
        <begin position="86"/>
        <end position="104"/>
    </location>
</feature>
<reference evidence="10" key="1">
    <citation type="journal article" date="2017" name="Nature">
        <title>The genome of Chenopodium quinoa.</title>
        <authorList>
            <person name="Jarvis D.E."/>
            <person name="Ho Y.S."/>
            <person name="Lightfoot D.J."/>
            <person name="Schmoeckel S.M."/>
            <person name="Li B."/>
            <person name="Borm T.J.A."/>
            <person name="Ohyanagi H."/>
            <person name="Mineta K."/>
            <person name="Michell C.T."/>
            <person name="Saber N."/>
            <person name="Kharbatia N.M."/>
            <person name="Rupper R.R."/>
            <person name="Sharp A.R."/>
            <person name="Dally N."/>
            <person name="Boughton B.A."/>
            <person name="Woo Y.H."/>
            <person name="Gao G."/>
            <person name="Schijlen E.G.W.M."/>
            <person name="Guo X."/>
            <person name="Momin A.A."/>
            <person name="Negrao S."/>
            <person name="Al-Babili S."/>
            <person name="Gehring C."/>
            <person name="Roessner U."/>
            <person name="Jung C."/>
            <person name="Murphy K."/>
            <person name="Arold S.T."/>
            <person name="Gojobori T."/>
            <person name="van der Linden C.G."/>
            <person name="van Loo E.N."/>
            <person name="Jellen E.N."/>
            <person name="Maughan P.J."/>
            <person name="Tester M."/>
        </authorList>
    </citation>
    <scope>NUCLEOTIDE SEQUENCE [LARGE SCALE GENOMIC DNA]</scope>
    <source>
        <strain evidence="10">cv. PI 614886</strain>
    </source>
</reference>
<evidence type="ECO:0000256" key="1">
    <source>
        <dbReference type="ARBA" id="ARBA00004141"/>
    </source>
</evidence>
<dbReference type="Proteomes" id="UP000596660">
    <property type="component" value="Unplaced"/>
</dbReference>
<evidence type="ECO:0000256" key="9">
    <source>
        <dbReference type="SAM" id="Phobius"/>
    </source>
</evidence>
<protein>
    <recommendedName>
        <fullName evidence="12">Aluminum-activated malate transporter</fullName>
    </recommendedName>
</protein>
<evidence type="ECO:0000256" key="2">
    <source>
        <dbReference type="ARBA" id="ARBA00007079"/>
    </source>
</evidence>
<feature type="transmembrane region" description="Helical" evidence="9">
    <location>
        <begin position="55"/>
        <end position="74"/>
    </location>
</feature>
<dbReference type="OMA" id="VEPLHMI"/>
<keyword evidence="7 9" id="KW-0472">Membrane</keyword>
<evidence type="ECO:0000256" key="3">
    <source>
        <dbReference type="ARBA" id="ARBA00022448"/>
    </source>
</evidence>
<name>A0A803M0A8_CHEQI</name>
<keyword evidence="6" id="KW-0406">Ion transport</keyword>
<dbReference type="PANTHER" id="PTHR31086">
    <property type="entry name" value="ALUMINUM-ACTIVATED MALATE TRANSPORTER 10"/>
    <property type="match status" value="1"/>
</dbReference>
<proteinExistence type="inferred from homology"/>